<proteinExistence type="predicted"/>
<accession>A0A183JQI3</accession>
<dbReference type="WBParaSite" id="SCUD_0000497201-mRNA-1">
    <property type="protein sequence ID" value="SCUD_0000497201-mRNA-1"/>
    <property type="gene ID" value="SCUD_0000497201"/>
</dbReference>
<evidence type="ECO:0000313" key="3">
    <source>
        <dbReference type="WBParaSite" id="SCUD_0000497201-mRNA-1"/>
    </source>
</evidence>
<evidence type="ECO:0000313" key="2">
    <source>
        <dbReference type="Proteomes" id="UP000279833"/>
    </source>
</evidence>
<gene>
    <name evidence="1" type="ORF">SCUD_LOCUS4972</name>
</gene>
<sequence length="89" mass="10025">MKFVCEGGHLNLPEFTTKLPDILILEPMCTIGLESGFSNSLGEPPMSTDPVKPPDIRFLSSQFRKRYPHHGKAVRAGPTLYLYIKHSRL</sequence>
<name>A0A183JQI3_9TREM</name>
<keyword evidence="2" id="KW-1185">Reference proteome</keyword>
<reference evidence="3" key="1">
    <citation type="submission" date="2016-06" db="UniProtKB">
        <authorList>
            <consortium name="WormBaseParasite"/>
        </authorList>
    </citation>
    <scope>IDENTIFICATION</scope>
</reference>
<dbReference type="Proteomes" id="UP000279833">
    <property type="component" value="Unassembled WGS sequence"/>
</dbReference>
<dbReference type="AlphaFoldDB" id="A0A183JQI3"/>
<dbReference type="EMBL" id="UZAK01007298">
    <property type="protein sequence ID" value="VDO91950.1"/>
    <property type="molecule type" value="Genomic_DNA"/>
</dbReference>
<organism evidence="3">
    <name type="scientific">Schistosoma curassoni</name>
    <dbReference type="NCBI Taxonomy" id="6186"/>
    <lineage>
        <taxon>Eukaryota</taxon>
        <taxon>Metazoa</taxon>
        <taxon>Spiralia</taxon>
        <taxon>Lophotrochozoa</taxon>
        <taxon>Platyhelminthes</taxon>
        <taxon>Trematoda</taxon>
        <taxon>Digenea</taxon>
        <taxon>Strigeidida</taxon>
        <taxon>Schistosomatoidea</taxon>
        <taxon>Schistosomatidae</taxon>
        <taxon>Schistosoma</taxon>
    </lineage>
</organism>
<protein>
    <submittedName>
        <fullName evidence="1 3">Uncharacterized protein</fullName>
    </submittedName>
</protein>
<evidence type="ECO:0000313" key="1">
    <source>
        <dbReference type="EMBL" id="VDO91950.1"/>
    </source>
</evidence>
<reference evidence="1 2" key="2">
    <citation type="submission" date="2018-11" db="EMBL/GenBank/DDBJ databases">
        <authorList>
            <consortium name="Pathogen Informatics"/>
        </authorList>
    </citation>
    <scope>NUCLEOTIDE SEQUENCE [LARGE SCALE GENOMIC DNA]</scope>
    <source>
        <strain evidence="1">Dakar</strain>
        <strain evidence="2">Dakar, Senegal</strain>
    </source>
</reference>